<protein>
    <submittedName>
        <fullName evidence="1">Uncharacterized protein</fullName>
    </submittedName>
</protein>
<proteinExistence type="predicted"/>
<dbReference type="STRING" id="290052.ASU35_15440"/>
<gene>
    <name evidence="1" type="ORF">ASU35_15440</name>
</gene>
<sequence>MSEKRTMELKKAIIDWLFENKNAWQRTNACREYFRPYIYNSDGNYLIGGEEVSEFITSADKLIYG</sequence>
<comment type="caution">
    <text evidence="1">The sequence shown here is derived from an EMBL/GenBank/DDBJ whole genome shotgun (WGS) entry which is preliminary data.</text>
</comment>
<dbReference type="EMBL" id="LNAM01000203">
    <property type="protein sequence ID" value="KSV57734.1"/>
    <property type="molecule type" value="Genomic_DNA"/>
</dbReference>
<dbReference type="RefSeq" id="WP_058354040.1">
    <property type="nucleotide sequence ID" value="NZ_CABMMD010000203.1"/>
</dbReference>
<dbReference type="AlphaFoldDB" id="A0A0V8QBV1"/>
<evidence type="ECO:0000313" key="2">
    <source>
        <dbReference type="Proteomes" id="UP000054874"/>
    </source>
</evidence>
<dbReference type="Proteomes" id="UP000054874">
    <property type="component" value="Unassembled WGS sequence"/>
</dbReference>
<organism evidence="1 2">
    <name type="scientific">Acetivibrio ethanolgignens</name>
    <dbReference type="NCBI Taxonomy" id="290052"/>
    <lineage>
        <taxon>Bacteria</taxon>
        <taxon>Bacillati</taxon>
        <taxon>Bacillota</taxon>
        <taxon>Clostridia</taxon>
        <taxon>Eubacteriales</taxon>
        <taxon>Oscillospiraceae</taxon>
        <taxon>Acetivibrio</taxon>
    </lineage>
</organism>
<keyword evidence="2" id="KW-1185">Reference proteome</keyword>
<evidence type="ECO:0000313" key="1">
    <source>
        <dbReference type="EMBL" id="KSV57734.1"/>
    </source>
</evidence>
<name>A0A0V8QBV1_9FIRM</name>
<reference evidence="1 2" key="1">
    <citation type="submission" date="2015-11" db="EMBL/GenBank/DDBJ databases">
        <title>Butyribacter intestini gen. nov., sp. nov., a butyric acid-producing bacterium of the family Lachnospiraceae isolated from the human faeces.</title>
        <authorList>
            <person name="Zou Y."/>
            <person name="Xue W."/>
            <person name="Luo G."/>
            <person name="Lv M."/>
        </authorList>
    </citation>
    <scope>NUCLEOTIDE SEQUENCE [LARGE SCALE GENOMIC DNA]</scope>
    <source>
        <strain evidence="1 2">ACET-33324</strain>
    </source>
</reference>
<accession>A0A0V8QBV1</accession>